<dbReference type="Pfam" id="PF00561">
    <property type="entry name" value="Abhydrolase_1"/>
    <property type="match status" value="1"/>
</dbReference>
<dbReference type="InterPro" id="IPR029058">
    <property type="entry name" value="AB_hydrolase_fold"/>
</dbReference>
<dbReference type="RefSeq" id="WP_048587703.1">
    <property type="nucleotide sequence ID" value="NZ_LFNT01000323.1"/>
</dbReference>
<gene>
    <name evidence="2" type="ORF">ACM01_47015</name>
</gene>
<organism evidence="2 3">
    <name type="scientific">Streptomyces viridochromogenes</name>
    <dbReference type="NCBI Taxonomy" id="1938"/>
    <lineage>
        <taxon>Bacteria</taxon>
        <taxon>Bacillati</taxon>
        <taxon>Actinomycetota</taxon>
        <taxon>Actinomycetes</taxon>
        <taxon>Kitasatosporales</taxon>
        <taxon>Streptomycetaceae</taxon>
        <taxon>Streptomyces</taxon>
    </lineage>
</organism>
<evidence type="ECO:0000259" key="1">
    <source>
        <dbReference type="Pfam" id="PF00561"/>
    </source>
</evidence>
<proteinExistence type="predicted"/>
<dbReference type="SUPFAM" id="SSF53474">
    <property type="entry name" value="alpha/beta-Hydrolases"/>
    <property type="match status" value="1"/>
</dbReference>
<protein>
    <recommendedName>
        <fullName evidence="1">AB hydrolase-1 domain-containing protein</fullName>
    </recommendedName>
</protein>
<dbReference type="Proteomes" id="UP000037432">
    <property type="component" value="Unassembled WGS sequence"/>
</dbReference>
<feature type="non-terminal residue" evidence="2">
    <location>
        <position position="71"/>
    </location>
</feature>
<name>A0A0J7YQA6_STRVR</name>
<feature type="domain" description="AB hydrolase-1" evidence="1">
    <location>
        <begin position="1"/>
        <end position="38"/>
    </location>
</feature>
<dbReference type="OrthoDB" id="3930934at2"/>
<sequence length="71" mass="8046">GVSYGTAIGQQYAERYPHRVRAMTLDSNMDHSLDTWTYQKTETIAVEESYGQFADWCARTASCALHGRDAR</sequence>
<evidence type="ECO:0000313" key="3">
    <source>
        <dbReference type="Proteomes" id="UP000037432"/>
    </source>
</evidence>
<comment type="caution">
    <text evidence="2">The sequence shown here is derived from an EMBL/GenBank/DDBJ whole genome shotgun (WGS) entry which is preliminary data.</text>
</comment>
<evidence type="ECO:0000313" key="2">
    <source>
        <dbReference type="EMBL" id="KMS65682.1"/>
    </source>
</evidence>
<feature type="non-terminal residue" evidence="2">
    <location>
        <position position="1"/>
    </location>
</feature>
<dbReference type="EMBL" id="LFNT01000323">
    <property type="protein sequence ID" value="KMS65682.1"/>
    <property type="molecule type" value="Genomic_DNA"/>
</dbReference>
<dbReference type="GO" id="GO:0003824">
    <property type="term" value="F:catalytic activity"/>
    <property type="evidence" value="ECO:0007669"/>
    <property type="project" value="UniProtKB-ARBA"/>
</dbReference>
<reference evidence="2 3" key="1">
    <citation type="submission" date="2015-06" db="EMBL/GenBank/DDBJ databases">
        <authorList>
            <person name="Ju K.-S."/>
            <person name="Doroghazi J.R."/>
            <person name="Metcalf W.W."/>
        </authorList>
    </citation>
    <scope>NUCLEOTIDE SEQUENCE [LARGE SCALE GENOMIC DNA]</scope>
    <source>
        <strain evidence="2 3">NRRL 3414</strain>
    </source>
</reference>
<accession>A0A0J7YQA6</accession>
<dbReference type="InterPro" id="IPR000073">
    <property type="entry name" value="AB_hydrolase_1"/>
</dbReference>
<dbReference type="AlphaFoldDB" id="A0A0J7YQA6"/>
<dbReference type="Gene3D" id="3.40.50.1820">
    <property type="entry name" value="alpha/beta hydrolase"/>
    <property type="match status" value="1"/>
</dbReference>